<dbReference type="Proteomes" id="UP000010931">
    <property type="component" value="Unassembled WGS sequence"/>
</dbReference>
<accession>L7F5V9</accession>
<feature type="non-terminal residue" evidence="1">
    <location>
        <position position="1"/>
    </location>
</feature>
<evidence type="ECO:0000313" key="1">
    <source>
        <dbReference type="EMBL" id="ELP66509.1"/>
    </source>
</evidence>
<gene>
    <name evidence="1" type="ORF">STRTUCAR8_04969</name>
</gene>
<dbReference type="AlphaFoldDB" id="L7F5V9"/>
<comment type="caution">
    <text evidence="1">The sequence shown here is derived from an EMBL/GenBank/DDBJ whole genome shotgun (WGS) entry which is preliminary data.</text>
</comment>
<evidence type="ECO:0000313" key="2">
    <source>
        <dbReference type="Proteomes" id="UP000010931"/>
    </source>
</evidence>
<keyword evidence="2" id="KW-1185">Reference proteome</keyword>
<name>L7F5V9_STRT8</name>
<reference evidence="1 2" key="1">
    <citation type="journal article" date="2011" name="Plasmid">
        <title>Streptomyces turgidiscabies Car8 contains a modular pathogenicity island that shares virulence genes with other actinobacterial plant pathogens.</title>
        <authorList>
            <person name="Huguet-Tapia J.C."/>
            <person name="Badger J.H."/>
            <person name="Loria R."/>
            <person name="Pettis G.S."/>
        </authorList>
    </citation>
    <scope>NUCLEOTIDE SEQUENCE [LARGE SCALE GENOMIC DNA]</scope>
    <source>
        <strain evidence="1 2">Car8</strain>
    </source>
</reference>
<proteinExistence type="predicted"/>
<sequence length="34" mass="3569">VLHLVEVVQVAGHAVAHLVVVVVVDVEDIDEAVP</sequence>
<organism evidence="1 2">
    <name type="scientific">Streptomyces turgidiscabies (strain Car8)</name>
    <dbReference type="NCBI Taxonomy" id="698760"/>
    <lineage>
        <taxon>Bacteria</taxon>
        <taxon>Bacillati</taxon>
        <taxon>Actinomycetota</taxon>
        <taxon>Actinomycetes</taxon>
        <taxon>Kitasatosporales</taxon>
        <taxon>Streptomycetaceae</taxon>
        <taxon>Streptomyces</taxon>
    </lineage>
</organism>
<dbReference type="EMBL" id="AEJB01000346">
    <property type="protein sequence ID" value="ELP66509.1"/>
    <property type="molecule type" value="Genomic_DNA"/>
</dbReference>
<protein>
    <submittedName>
        <fullName evidence="1">Uncharacterized protein</fullName>
    </submittedName>
</protein>